<evidence type="ECO:0000313" key="2">
    <source>
        <dbReference type="Proteomes" id="UP000636888"/>
    </source>
</evidence>
<dbReference type="AlphaFoldDB" id="A0A8J7SBS1"/>
<comment type="caution">
    <text evidence="1">The sequence shown here is derived from an EMBL/GenBank/DDBJ whole genome shotgun (WGS) entry which is preliminary data.</text>
</comment>
<protein>
    <submittedName>
        <fullName evidence="1">Uncharacterized protein</fullName>
    </submittedName>
</protein>
<gene>
    <name evidence="1" type="ORF">JFN93_17570</name>
</gene>
<accession>A0A8J7SBS1</accession>
<organism evidence="1 2">
    <name type="scientific">Geomesophilobacter sediminis</name>
    <dbReference type="NCBI Taxonomy" id="2798584"/>
    <lineage>
        <taxon>Bacteria</taxon>
        <taxon>Pseudomonadati</taxon>
        <taxon>Thermodesulfobacteriota</taxon>
        <taxon>Desulfuromonadia</taxon>
        <taxon>Geobacterales</taxon>
        <taxon>Geobacteraceae</taxon>
        <taxon>Geomesophilobacter</taxon>
    </lineage>
</organism>
<reference evidence="1" key="1">
    <citation type="submission" date="2020-12" db="EMBL/GenBank/DDBJ databases">
        <title>Geomonas sp. Red875, isolated from river sediment.</title>
        <authorList>
            <person name="Xu Z."/>
            <person name="Zhang Z."/>
            <person name="Masuda Y."/>
            <person name="Itoh H."/>
            <person name="Senoo K."/>
        </authorList>
    </citation>
    <scope>NUCLEOTIDE SEQUENCE</scope>
    <source>
        <strain evidence="1">Red875</strain>
    </source>
</reference>
<dbReference type="Proteomes" id="UP000636888">
    <property type="component" value="Unassembled WGS sequence"/>
</dbReference>
<sequence length="49" mass="5589">MRSLIYMVEEGKGGARTAQAVRDSIYAETKTMEDLEELMDDAESCHYDE</sequence>
<dbReference type="RefSeq" id="WP_199385439.1">
    <property type="nucleotide sequence ID" value="NZ_JAEMHM010000015.1"/>
</dbReference>
<name>A0A8J7SBS1_9BACT</name>
<keyword evidence="2" id="KW-1185">Reference proteome</keyword>
<dbReference type="EMBL" id="JAEMHM010000015">
    <property type="protein sequence ID" value="MBJ6726524.1"/>
    <property type="molecule type" value="Genomic_DNA"/>
</dbReference>
<proteinExistence type="predicted"/>
<evidence type="ECO:0000313" key="1">
    <source>
        <dbReference type="EMBL" id="MBJ6726524.1"/>
    </source>
</evidence>